<dbReference type="EMBL" id="BPRB01000121">
    <property type="protein sequence ID" value="GJE60244.1"/>
    <property type="molecule type" value="Genomic_DNA"/>
</dbReference>
<dbReference type="Proteomes" id="UP001055057">
    <property type="component" value="Unassembled WGS sequence"/>
</dbReference>
<feature type="compositionally biased region" description="Basic and acidic residues" evidence="1">
    <location>
        <begin position="59"/>
        <end position="70"/>
    </location>
</feature>
<accession>A0ABQ4U0A1</accession>
<gene>
    <name evidence="2" type="ORF">MPOCJGCO_2355</name>
</gene>
<reference evidence="2" key="1">
    <citation type="journal article" date="2021" name="Front. Microbiol.">
        <title>Comprehensive Comparative Genomics and Phenotyping of Methylobacterium Species.</title>
        <authorList>
            <person name="Alessa O."/>
            <person name="Ogura Y."/>
            <person name="Fujitani Y."/>
            <person name="Takami H."/>
            <person name="Hayashi T."/>
            <person name="Sahin N."/>
            <person name="Tani A."/>
        </authorList>
    </citation>
    <scope>NUCLEOTIDE SEQUENCE</scope>
    <source>
        <strain evidence="2">DSM 23632</strain>
    </source>
</reference>
<evidence type="ECO:0008006" key="4">
    <source>
        <dbReference type="Google" id="ProtNLM"/>
    </source>
</evidence>
<protein>
    <recommendedName>
        <fullName evidence="4">Signal recognition particle-docking protein FtsY</fullName>
    </recommendedName>
</protein>
<proteinExistence type="predicted"/>
<comment type="caution">
    <text evidence="2">The sequence shown here is derived from an EMBL/GenBank/DDBJ whole genome shotgun (WGS) entry which is preliminary data.</text>
</comment>
<evidence type="ECO:0000256" key="1">
    <source>
        <dbReference type="SAM" id="MobiDB-lite"/>
    </source>
</evidence>
<sequence>MELVLILAAVVACAIAGLAVAALSARSRRPPLRMDSEFDERDEDLLLAEIGPSTSPIDRTAEVIDPEPARPARAIEPPGRPALPPGGAP</sequence>
<reference evidence="2" key="2">
    <citation type="submission" date="2021-08" db="EMBL/GenBank/DDBJ databases">
        <authorList>
            <person name="Tani A."/>
            <person name="Ola A."/>
            <person name="Ogura Y."/>
            <person name="Katsura K."/>
            <person name="Hayashi T."/>
        </authorList>
    </citation>
    <scope>NUCLEOTIDE SEQUENCE</scope>
    <source>
        <strain evidence="2">DSM 23632</strain>
    </source>
</reference>
<evidence type="ECO:0000313" key="3">
    <source>
        <dbReference type="Proteomes" id="UP001055057"/>
    </source>
</evidence>
<organism evidence="2 3">
    <name type="scientific">Methylobacterium trifolii</name>
    <dbReference type="NCBI Taxonomy" id="1003092"/>
    <lineage>
        <taxon>Bacteria</taxon>
        <taxon>Pseudomonadati</taxon>
        <taxon>Pseudomonadota</taxon>
        <taxon>Alphaproteobacteria</taxon>
        <taxon>Hyphomicrobiales</taxon>
        <taxon>Methylobacteriaceae</taxon>
        <taxon>Methylobacterium</taxon>
    </lineage>
</organism>
<keyword evidence="3" id="KW-1185">Reference proteome</keyword>
<feature type="region of interest" description="Disordered" evidence="1">
    <location>
        <begin position="56"/>
        <end position="89"/>
    </location>
</feature>
<evidence type="ECO:0000313" key="2">
    <source>
        <dbReference type="EMBL" id="GJE60244.1"/>
    </source>
</evidence>
<feature type="compositionally biased region" description="Pro residues" evidence="1">
    <location>
        <begin position="78"/>
        <end position="89"/>
    </location>
</feature>
<name>A0ABQ4U0A1_9HYPH</name>